<keyword evidence="2" id="KW-1003">Cell membrane</keyword>
<evidence type="ECO:0000313" key="7">
    <source>
        <dbReference type="EMBL" id="AUN97195.1"/>
    </source>
</evidence>
<dbReference type="InterPro" id="IPR010432">
    <property type="entry name" value="RDD"/>
</dbReference>
<dbReference type="GO" id="GO:0005886">
    <property type="term" value="C:plasma membrane"/>
    <property type="evidence" value="ECO:0007669"/>
    <property type="project" value="UniProtKB-SubCell"/>
</dbReference>
<evidence type="ECO:0000313" key="8">
    <source>
        <dbReference type="Proteomes" id="UP000235584"/>
    </source>
</evidence>
<dbReference type="Proteomes" id="UP000235584">
    <property type="component" value="Chromosome"/>
</dbReference>
<keyword evidence="3" id="KW-0812">Transmembrane</keyword>
<keyword evidence="8" id="KW-1185">Reference proteome</keyword>
<evidence type="ECO:0000259" key="6">
    <source>
        <dbReference type="Pfam" id="PF06271"/>
    </source>
</evidence>
<reference evidence="7 8" key="1">
    <citation type="submission" date="2018-01" db="EMBL/GenBank/DDBJ databases">
        <title>Complete genome sequence of Bacteriovorax stolpii DSM12778.</title>
        <authorList>
            <person name="Tang B."/>
            <person name="Chang J."/>
        </authorList>
    </citation>
    <scope>NUCLEOTIDE SEQUENCE [LARGE SCALE GENOMIC DNA]</scope>
    <source>
        <strain evidence="7 8">DSM 12778</strain>
    </source>
</reference>
<keyword evidence="5" id="KW-0472">Membrane</keyword>
<sequence length="183" mass="20565">MIQDMSVLKKRVYAFTADLSIIVVSNYFLMAAFTHFVQTVFFHFPMKMQLFLINKMGVMSSISLMSLTFAYFSLFYFITNGRTMGKTLMGLKVVNTDKSELTLGQSMFRALAYFTCAMFGSFLFALSYIRKDQKSLADVFSGTHVTLDTPDSDAGTEFELVLVEAGAAEATIDKSYYDEKEAA</sequence>
<evidence type="ECO:0000256" key="4">
    <source>
        <dbReference type="ARBA" id="ARBA00022989"/>
    </source>
</evidence>
<dbReference type="PANTHER" id="PTHR36115">
    <property type="entry name" value="PROLINE-RICH ANTIGEN HOMOLOG-RELATED"/>
    <property type="match status" value="1"/>
</dbReference>
<dbReference type="EMBL" id="CP025704">
    <property type="protein sequence ID" value="AUN97195.1"/>
    <property type="molecule type" value="Genomic_DNA"/>
</dbReference>
<dbReference type="RefSeq" id="WP_102242490.1">
    <property type="nucleotide sequence ID" value="NZ_CP025704.1"/>
</dbReference>
<dbReference type="Pfam" id="PF06271">
    <property type="entry name" value="RDD"/>
    <property type="match status" value="1"/>
</dbReference>
<gene>
    <name evidence="7" type="ORF">C0V70_03535</name>
</gene>
<dbReference type="OrthoDB" id="5292850at2"/>
<accession>A0A2K9NQ62</accession>
<dbReference type="AlphaFoldDB" id="A0A2K9NQ62"/>
<organism evidence="7 8">
    <name type="scientific">Bacteriovorax stolpii</name>
    <name type="common">Bdellovibrio stolpii</name>
    <dbReference type="NCBI Taxonomy" id="960"/>
    <lineage>
        <taxon>Bacteria</taxon>
        <taxon>Pseudomonadati</taxon>
        <taxon>Bdellovibrionota</taxon>
        <taxon>Bacteriovoracia</taxon>
        <taxon>Bacteriovoracales</taxon>
        <taxon>Bacteriovoracaceae</taxon>
        <taxon>Bacteriovorax</taxon>
    </lineage>
</organism>
<evidence type="ECO:0000256" key="5">
    <source>
        <dbReference type="ARBA" id="ARBA00023136"/>
    </source>
</evidence>
<keyword evidence="4" id="KW-1133">Transmembrane helix</keyword>
<name>A0A2K9NQ62_BACTC</name>
<feature type="domain" description="RDD" evidence="6">
    <location>
        <begin position="9"/>
        <end position="141"/>
    </location>
</feature>
<evidence type="ECO:0000256" key="3">
    <source>
        <dbReference type="ARBA" id="ARBA00022692"/>
    </source>
</evidence>
<protein>
    <recommendedName>
        <fullName evidence="6">RDD domain-containing protein</fullName>
    </recommendedName>
</protein>
<proteinExistence type="predicted"/>
<dbReference type="InterPro" id="IPR051791">
    <property type="entry name" value="Pra-immunoreactive"/>
</dbReference>
<evidence type="ECO:0000256" key="1">
    <source>
        <dbReference type="ARBA" id="ARBA00004651"/>
    </source>
</evidence>
<dbReference type="KEGG" id="bsto:C0V70_03535"/>
<comment type="subcellular location">
    <subcellularLocation>
        <location evidence="1">Cell membrane</location>
        <topology evidence="1">Multi-pass membrane protein</topology>
    </subcellularLocation>
</comment>
<evidence type="ECO:0000256" key="2">
    <source>
        <dbReference type="ARBA" id="ARBA00022475"/>
    </source>
</evidence>